<proteinExistence type="predicted"/>
<dbReference type="SUPFAM" id="SSF51219">
    <property type="entry name" value="TRAP-like"/>
    <property type="match status" value="1"/>
</dbReference>
<organism evidence="1">
    <name type="scientific">marine metagenome</name>
    <dbReference type="NCBI Taxonomy" id="408172"/>
    <lineage>
        <taxon>unclassified sequences</taxon>
        <taxon>metagenomes</taxon>
        <taxon>ecological metagenomes</taxon>
    </lineage>
</organism>
<accession>A0A382XRS1</accession>
<name>A0A382XRS1_9ZZZZ</name>
<sequence>METLIKGSPSFAYVDVALEPGETIIAESDAMATMAGELDMKARLNGGFFSALFKKFLGGESLFINEFANQTGNALNLTLTQATPGDIQAIDIGNDAICLQPGAFVCCTKDVRLGIKWAGFVSGISR</sequence>
<dbReference type="Gene3D" id="3.60.160.10">
    <property type="entry name" value="Mitochondrial biogenesis AIM24"/>
    <property type="match status" value="1"/>
</dbReference>
<dbReference type="InterPro" id="IPR016031">
    <property type="entry name" value="Trp_RNA-bd_attenuator-like_dom"/>
</dbReference>
<dbReference type="PANTHER" id="PTHR43657">
    <property type="entry name" value="TRYPTOPHAN RNA-BINDING ATTENUATOR PROTEIN-LIKE PROTEIN"/>
    <property type="match status" value="1"/>
</dbReference>
<dbReference type="EMBL" id="UINC01170004">
    <property type="protein sequence ID" value="SVD73832.1"/>
    <property type="molecule type" value="Genomic_DNA"/>
</dbReference>
<dbReference type="InterPro" id="IPR036983">
    <property type="entry name" value="AIM24_sf"/>
</dbReference>
<dbReference type="NCBIfam" id="TIGR00266">
    <property type="entry name" value="TIGR00266 family protein"/>
    <property type="match status" value="1"/>
</dbReference>
<feature type="non-terminal residue" evidence="1">
    <location>
        <position position="126"/>
    </location>
</feature>
<dbReference type="Pfam" id="PF01987">
    <property type="entry name" value="AIM24"/>
    <property type="match status" value="1"/>
</dbReference>
<gene>
    <name evidence="1" type="ORF">METZ01_LOCUS426686</name>
</gene>
<evidence type="ECO:0000313" key="1">
    <source>
        <dbReference type="EMBL" id="SVD73832.1"/>
    </source>
</evidence>
<dbReference type="AlphaFoldDB" id="A0A382XRS1"/>
<dbReference type="PANTHER" id="PTHR43657:SF1">
    <property type="entry name" value="ALTERED INHERITANCE OF MITOCHONDRIA PROTEIN 24, MITOCHONDRIAL"/>
    <property type="match status" value="1"/>
</dbReference>
<evidence type="ECO:0008006" key="2">
    <source>
        <dbReference type="Google" id="ProtNLM"/>
    </source>
</evidence>
<dbReference type="InterPro" id="IPR002838">
    <property type="entry name" value="AIM24"/>
</dbReference>
<reference evidence="1" key="1">
    <citation type="submission" date="2018-05" db="EMBL/GenBank/DDBJ databases">
        <authorList>
            <person name="Lanie J.A."/>
            <person name="Ng W.-L."/>
            <person name="Kazmierczak K.M."/>
            <person name="Andrzejewski T.M."/>
            <person name="Davidsen T.M."/>
            <person name="Wayne K.J."/>
            <person name="Tettelin H."/>
            <person name="Glass J.I."/>
            <person name="Rusch D."/>
            <person name="Podicherti R."/>
            <person name="Tsui H.-C.T."/>
            <person name="Winkler M.E."/>
        </authorList>
    </citation>
    <scope>NUCLEOTIDE SEQUENCE</scope>
</reference>
<protein>
    <recommendedName>
        <fullName evidence="2">TIGR00266 family protein</fullName>
    </recommendedName>
</protein>